<evidence type="ECO:0000313" key="2">
    <source>
        <dbReference type="EnsemblMetazoa" id="GBRI008755-PA"/>
    </source>
</evidence>
<evidence type="ECO:0000256" key="1">
    <source>
        <dbReference type="SAM" id="Phobius"/>
    </source>
</evidence>
<keyword evidence="3" id="KW-1185">Reference proteome</keyword>
<reference evidence="3" key="1">
    <citation type="submission" date="2014-03" db="EMBL/GenBank/DDBJ databases">
        <authorList>
            <person name="Aksoy S."/>
            <person name="Warren W."/>
            <person name="Wilson R.K."/>
        </authorList>
    </citation>
    <scope>NUCLEOTIDE SEQUENCE [LARGE SCALE GENOMIC DNA]</scope>
    <source>
        <strain evidence="3">IAEA</strain>
    </source>
</reference>
<keyword evidence="1" id="KW-0812">Transmembrane</keyword>
<keyword evidence="1" id="KW-1133">Transmembrane helix</keyword>
<keyword evidence="1" id="KW-0472">Membrane</keyword>
<dbReference type="VEuPathDB" id="VectorBase:GBRI008755"/>
<dbReference type="Proteomes" id="UP000091820">
    <property type="component" value="Unassembled WGS sequence"/>
</dbReference>
<sequence>MHFTARYNGMNGNDSAQARRTRELISIDYFLTLIISAHGCFGQYLVRFRRDSQFTYTHCLGAREATEHALLECPRCPFLLREKQNPDDGSIIVGPKLRSKRLR</sequence>
<evidence type="ECO:0000313" key="3">
    <source>
        <dbReference type="Proteomes" id="UP000091820"/>
    </source>
</evidence>
<name>A0A1A9W7C7_9MUSC</name>
<organism evidence="2 3">
    <name type="scientific">Glossina brevipalpis</name>
    <dbReference type="NCBI Taxonomy" id="37001"/>
    <lineage>
        <taxon>Eukaryota</taxon>
        <taxon>Metazoa</taxon>
        <taxon>Ecdysozoa</taxon>
        <taxon>Arthropoda</taxon>
        <taxon>Hexapoda</taxon>
        <taxon>Insecta</taxon>
        <taxon>Pterygota</taxon>
        <taxon>Neoptera</taxon>
        <taxon>Endopterygota</taxon>
        <taxon>Diptera</taxon>
        <taxon>Brachycera</taxon>
        <taxon>Muscomorpha</taxon>
        <taxon>Hippoboscoidea</taxon>
        <taxon>Glossinidae</taxon>
        <taxon>Glossina</taxon>
    </lineage>
</organism>
<dbReference type="AlphaFoldDB" id="A0A1A9W7C7"/>
<protein>
    <submittedName>
        <fullName evidence="2">Uncharacterized protein</fullName>
    </submittedName>
</protein>
<dbReference type="EnsemblMetazoa" id="GBRI008755-RA">
    <property type="protein sequence ID" value="GBRI008755-PA"/>
    <property type="gene ID" value="GBRI008755"/>
</dbReference>
<proteinExistence type="predicted"/>
<reference evidence="2" key="2">
    <citation type="submission" date="2020-05" db="UniProtKB">
        <authorList>
            <consortium name="EnsemblMetazoa"/>
        </authorList>
    </citation>
    <scope>IDENTIFICATION</scope>
    <source>
        <strain evidence="2">IAEA</strain>
    </source>
</reference>
<accession>A0A1A9W7C7</accession>
<feature type="transmembrane region" description="Helical" evidence="1">
    <location>
        <begin position="29"/>
        <end position="46"/>
    </location>
</feature>